<dbReference type="GO" id="GO:0005829">
    <property type="term" value="C:cytosol"/>
    <property type="evidence" value="ECO:0007669"/>
    <property type="project" value="TreeGrafter"/>
</dbReference>
<dbReference type="InterPro" id="IPR035073">
    <property type="entry name" value="At2g17340_3_helix_bundle"/>
</dbReference>
<evidence type="ECO:0000256" key="14">
    <source>
        <dbReference type="ARBA" id="ARBA00022777"/>
    </source>
</evidence>
<keyword evidence="16" id="KW-0067">ATP-binding</keyword>
<evidence type="ECO:0000256" key="3">
    <source>
        <dbReference type="ARBA" id="ARBA00001967"/>
    </source>
</evidence>
<dbReference type="SUPFAM" id="SSF111321">
    <property type="entry name" value="AF1104-like"/>
    <property type="match status" value="1"/>
</dbReference>
<evidence type="ECO:0000256" key="17">
    <source>
        <dbReference type="ARBA" id="ARBA00022993"/>
    </source>
</evidence>
<evidence type="ECO:0000256" key="13">
    <source>
        <dbReference type="ARBA" id="ARBA00022741"/>
    </source>
</evidence>
<dbReference type="GO" id="GO:0015937">
    <property type="term" value="P:coenzyme A biosynthetic process"/>
    <property type="evidence" value="ECO:0007669"/>
    <property type="project" value="UniProtKB-KW"/>
</dbReference>
<keyword evidence="19" id="KW-0464">Manganese</keyword>
<proteinExistence type="inferred from homology"/>
<dbReference type="InterPro" id="IPR036075">
    <property type="entry name" value="ARMT-1-like_metal-bd_sf"/>
</dbReference>
<accession>A0A915C0J9</accession>
<keyword evidence="10" id="KW-0533">Nickel</keyword>
<keyword evidence="15" id="KW-0378">Hydrolase</keyword>
<evidence type="ECO:0000256" key="15">
    <source>
        <dbReference type="ARBA" id="ARBA00022801"/>
    </source>
</evidence>
<evidence type="ECO:0000256" key="2">
    <source>
        <dbReference type="ARBA" id="ARBA00001936"/>
    </source>
</evidence>
<keyword evidence="9" id="KW-0963">Cytoplasm</keyword>
<evidence type="ECO:0000256" key="10">
    <source>
        <dbReference type="ARBA" id="ARBA00022596"/>
    </source>
</evidence>
<evidence type="ECO:0000256" key="23">
    <source>
        <dbReference type="ARBA" id="ARBA00060870"/>
    </source>
</evidence>
<comment type="cofactor">
    <cofactor evidence="3">
        <name>Ni(2+)</name>
        <dbReference type="ChEBI" id="CHEBI:49786"/>
    </cofactor>
</comment>
<comment type="pathway">
    <text evidence="5">Cofactor biosynthesis; coenzyme A biosynthesis; CoA from (R)-pantothenate: step 1/5.</text>
</comment>
<evidence type="ECO:0000313" key="26">
    <source>
        <dbReference type="Proteomes" id="UP000887569"/>
    </source>
</evidence>
<name>A0A915C0J9_PARUN</name>
<dbReference type="GO" id="GO:0005524">
    <property type="term" value="F:ATP binding"/>
    <property type="evidence" value="ECO:0007669"/>
    <property type="project" value="UniProtKB-KW"/>
</dbReference>
<evidence type="ECO:0000256" key="4">
    <source>
        <dbReference type="ARBA" id="ARBA00004496"/>
    </source>
</evidence>
<dbReference type="GO" id="GO:0005634">
    <property type="term" value="C:nucleus"/>
    <property type="evidence" value="ECO:0007669"/>
    <property type="project" value="TreeGrafter"/>
</dbReference>
<evidence type="ECO:0000313" key="27">
    <source>
        <dbReference type="WBParaSite" id="PgR074X_g049_t02"/>
    </source>
</evidence>
<dbReference type="SUPFAM" id="SSF53067">
    <property type="entry name" value="Actin-like ATPase domain"/>
    <property type="match status" value="2"/>
</dbReference>
<reference evidence="27" key="1">
    <citation type="submission" date="2022-11" db="UniProtKB">
        <authorList>
            <consortium name="WormBaseParasite"/>
        </authorList>
    </citation>
    <scope>IDENTIFICATION</scope>
</reference>
<dbReference type="InterPro" id="IPR002791">
    <property type="entry name" value="ARMT1-like_metal-bd"/>
</dbReference>
<keyword evidence="24" id="KW-0175">Coiled coil</keyword>
<keyword evidence="13" id="KW-0547">Nucleotide-binding</keyword>
<dbReference type="WBParaSite" id="PgR074X_g049_t02">
    <property type="protein sequence ID" value="PgR074X_g049_t02"/>
    <property type="gene ID" value="PgR074X_g049"/>
</dbReference>
<dbReference type="Pfam" id="PF01937">
    <property type="entry name" value="ARMT1-like_dom"/>
    <property type="match status" value="1"/>
</dbReference>
<evidence type="ECO:0000256" key="18">
    <source>
        <dbReference type="ARBA" id="ARBA00023074"/>
    </source>
</evidence>
<keyword evidence="11" id="KW-0808">Transferase</keyword>
<comment type="catalytic activity">
    <reaction evidence="1">
        <text>(R)-pantothenate + ATP = (R)-4'-phosphopantothenate + ADP + H(+)</text>
        <dbReference type="Rhea" id="RHEA:16373"/>
        <dbReference type="ChEBI" id="CHEBI:10986"/>
        <dbReference type="ChEBI" id="CHEBI:15378"/>
        <dbReference type="ChEBI" id="CHEBI:29032"/>
        <dbReference type="ChEBI" id="CHEBI:30616"/>
        <dbReference type="ChEBI" id="CHEBI:456216"/>
        <dbReference type="EC" id="2.7.1.33"/>
    </reaction>
</comment>
<keyword evidence="17" id="KW-0173">Coenzyme A biosynthesis</keyword>
<evidence type="ECO:0000256" key="19">
    <source>
        <dbReference type="ARBA" id="ARBA00023211"/>
    </source>
</evidence>
<evidence type="ECO:0000256" key="20">
    <source>
        <dbReference type="ARBA" id="ARBA00029347"/>
    </source>
</evidence>
<dbReference type="AlphaFoldDB" id="A0A915C0J9"/>
<dbReference type="NCBIfam" id="TIGR00555">
    <property type="entry name" value="panK_eukar"/>
    <property type="match status" value="1"/>
</dbReference>
<comment type="function">
    <text evidence="22">Phosphatase which shows a preference for 4'-phosphopantetheine and its oxidatively damaged forms (sulfonate or S-sulfonate), providing strong indirect evidence that the phosphatase activity pre-empts damage in the coenzyme A (CoA) pathway. Hydrolyzing excess 4'-phosphopantetheine could constitute a directed overflow mechanism to prevent its oxidation to the S-sulfonate, sulfonate, or other forms. Hydrolyzing 4'-phosphopantetheine sulfonate or S-sulfonate would forestall their conversion to inactive forms of CoA and acyl carrier protein. May play a role in the physiological regulation of CoA intracellular levels.</text>
</comment>
<sequence length="769" mass="86692">MAEESETLEETRATIENTLRNLQNAKQFAFDIGSSLVKIAYSSSVSKTKTNYDRTMRKHDSSVMRLHFIQFHIKKFRECLDFIRKECGPLRVKSAVCTGSGTTQYQDIIANAIGVEFHKVNEMECLVKGNNFLLNNILDEAFTYDHHNDVCKYSFETINTKSQFPYLLVNIGTGVSIYKVESDECFERVGGSSMGGGCFFGMGSLLTHTNDFDALMRMAEEGDHRSMDILVSDIYGGRAHKLGLPNDLIAGSFGKCADAEYVEAIKKNSHYRSDVLRSLLLMISNSIGQIAVLYASTLNANRIYFGGYFIRNHPIVMRTMTFAVNFWSQGEIQAQFLRHESYTSAIGAFLKGVEMFSDSHPEEADPCYMCSWKEHYAGSTALGRFVPTAPLSSSFNVGVLEMECCEMNLSMFPLLRSDIVYRPDTVSLNHDPEAREYWIHCMEGSIEKTIVKAVESQLNCADVRQRAENVKRKYLEHLKILREKPFAYGCCNVRNLLDLREQILNQFLFDDAFLNQKRFENERAMEELSAVLKEVDAVSSERDRQILVVKGLLAGNVFDWGAKEVVKLMEDNGGLTFKMATDVLQKRPWLVDDLDVWLEAYFSNGYRCALIFVDNSGADVLLGVLPFARELIRHHTKVIIACNWSPALNDITAYEMEALMDGICEKDETIKNAVLERRLIVCNSGQGSPCLDFRRINSSLCELVVSECVDLVVIEGMGRAIHTNFDAHFTCDSLKAAVIKTKWLADRLGGSVFSVVCKFEHGSHRAVAS</sequence>
<evidence type="ECO:0000256" key="12">
    <source>
        <dbReference type="ARBA" id="ARBA00022723"/>
    </source>
</evidence>
<dbReference type="Gene3D" id="3.40.50.10880">
    <property type="entry name" value="Uncharacterised protein PF01937, DUF89, domain 3"/>
    <property type="match status" value="1"/>
</dbReference>
<keyword evidence="14" id="KW-0418">Kinase</keyword>
<protein>
    <recommendedName>
        <fullName evidence="8">4'-phosphopantetheine phosphatase</fullName>
        <ecNumber evidence="7">2.7.1.33</ecNumber>
    </recommendedName>
    <alternativeName>
        <fullName evidence="21">Inactive pantothenic acid kinase 4</fullName>
    </alternativeName>
</protein>
<evidence type="ECO:0000256" key="1">
    <source>
        <dbReference type="ARBA" id="ARBA00001206"/>
    </source>
</evidence>
<dbReference type="FunFam" id="3.30.420.40:FF:000025">
    <property type="entry name" value="pantothenate kinase 2, mitochondrial"/>
    <property type="match status" value="1"/>
</dbReference>
<evidence type="ECO:0000256" key="22">
    <source>
        <dbReference type="ARBA" id="ARBA00046055"/>
    </source>
</evidence>
<dbReference type="Gene3D" id="3.30.420.40">
    <property type="match status" value="1"/>
</dbReference>
<comment type="catalytic activity">
    <reaction evidence="20">
        <text>(R)-4'-phospho-S-sulfopantetheine + H2O = (R)-S-sulfopantetheine + phosphate</text>
        <dbReference type="Rhea" id="RHEA:68340"/>
        <dbReference type="ChEBI" id="CHEBI:15377"/>
        <dbReference type="ChEBI" id="CHEBI:43474"/>
        <dbReference type="ChEBI" id="CHEBI:177302"/>
        <dbReference type="ChEBI" id="CHEBI:177303"/>
    </reaction>
    <physiologicalReaction direction="left-to-right" evidence="20">
        <dbReference type="Rhea" id="RHEA:68341"/>
    </physiologicalReaction>
</comment>
<evidence type="ECO:0000256" key="11">
    <source>
        <dbReference type="ARBA" id="ARBA00022679"/>
    </source>
</evidence>
<dbReference type="Gene3D" id="3.30.420.510">
    <property type="match status" value="1"/>
</dbReference>
<dbReference type="FunFam" id="3.40.50.10880:FF:000001">
    <property type="entry name" value="Pantothenate kinase 4"/>
    <property type="match status" value="1"/>
</dbReference>
<feature type="coiled-coil region" evidence="24">
    <location>
        <begin position="1"/>
        <end position="28"/>
    </location>
</feature>
<comment type="subunit">
    <text evidence="6">Homodimer. Interacts with PKM.</text>
</comment>
<dbReference type="InterPro" id="IPR043129">
    <property type="entry name" value="ATPase_NBD"/>
</dbReference>
<evidence type="ECO:0000259" key="25">
    <source>
        <dbReference type="Pfam" id="PF01937"/>
    </source>
</evidence>
<evidence type="ECO:0000256" key="5">
    <source>
        <dbReference type="ARBA" id="ARBA00005225"/>
    </source>
</evidence>
<comment type="similarity">
    <text evidence="23">Belongs to the type II pantothenate kinase family.</text>
</comment>
<dbReference type="EC" id="2.7.1.33" evidence="7"/>
<dbReference type="Pfam" id="PF03630">
    <property type="entry name" value="Fumble"/>
    <property type="match status" value="1"/>
</dbReference>
<evidence type="ECO:0000256" key="7">
    <source>
        <dbReference type="ARBA" id="ARBA00012102"/>
    </source>
</evidence>
<evidence type="ECO:0000256" key="8">
    <source>
        <dbReference type="ARBA" id="ARBA00019490"/>
    </source>
</evidence>
<organism evidence="26 27">
    <name type="scientific">Parascaris univalens</name>
    <name type="common">Nematode worm</name>
    <dbReference type="NCBI Taxonomy" id="6257"/>
    <lineage>
        <taxon>Eukaryota</taxon>
        <taxon>Metazoa</taxon>
        <taxon>Ecdysozoa</taxon>
        <taxon>Nematoda</taxon>
        <taxon>Chromadorea</taxon>
        <taxon>Rhabditida</taxon>
        <taxon>Spirurina</taxon>
        <taxon>Ascaridomorpha</taxon>
        <taxon>Ascaridoidea</taxon>
        <taxon>Ascarididae</taxon>
        <taxon>Parascaris</taxon>
    </lineage>
</organism>
<dbReference type="PANTHER" id="PTHR12280:SF20">
    <property type="entry name" value="4'-PHOSPHOPANTETHEINE PHOSPHATASE"/>
    <property type="match status" value="1"/>
</dbReference>
<evidence type="ECO:0000256" key="6">
    <source>
        <dbReference type="ARBA" id="ARBA00011388"/>
    </source>
</evidence>
<dbReference type="Proteomes" id="UP000887569">
    <property type="component" value="Unplaced"/>
</dbReference>
<dbReference type="GO" id="GO:0004594">
    <property type="term" value="F:pantothenate kinase activity"/>
    <property type="evidence" value="ECO:0007669"/>
    <property type="project" value="UniProtKB-EC"/>
</dbReference>
<dbReference type="Gene3D" id="1.20.1700.10">
    <property type="entry name" value="AF1104-like"/>
    <property type="match status" value="1"/>
</dbReference>
<keyword evidence="26" id="KW-1185">Reference proteome</keyword>
<keyword evidence="18" id="KW-0944">Nitration</keyword>
<comment type="cofactor">
    <cofactor evidence="2">
        <name>Mn(2+)</name>
        <dbReference type="ChEBI" id="CHEBI:29035"/>
    </cofactor>
</comment>
<evidence type="ECO:0000256" key="24">
    <source>
        <dbReference type="SAM" id="Coils"/>
    </source>
</evidence>
<feature type="domain" description="Damage-control phosphatase ARMT1-like metal-binding" evidence="25">
    <location>
        <begin position="450"/>
        <end position="750"/>
    </location>
</feature>
<dbReference type="GO" id="GO:0046872">
    <property type="term" value="F:metal ion binding"/>
    <property type="evidence" value="ECO:0007669"/>
    <property type="project" value="UniProtKB-KW"/>
</dbReference>
<evidence type="ECO:0000256" key="9">
    <source>
        <dbReference type="ARBA" id="ARBA00022490"/>
    </source>
</evidence>
<evidence type="ECO:0000256" key="21">
    <source>
        <dbReference type="ARBA" id="ARBA00032948"/>
    </source>
</evidence>
<dbReference type="PANTHER" id="PTHR12280">
    <property type="entry name" value="PANTOTHENATE KINASE"/>
    <property type="match status" value="1"/>
</dbReference>
<dbReference type="InterPro" id="IPR004567">
    <property type="entry name" value="Type_II_PanK"/>
</dbReference>
<evidence type="ECO:0000256" key="16">
    <source>
        <dbReference type="ARBA" id="ARBA00022840"/>
    </source>
</evidence>
<dbReference type="GO" id="GO:0016787">
    <property type="term" value="F:hydrolase activity"/>
    <property type="evidence" value="ECO:0007669"/>
    <property type="project" value="UniProtKB-KW"/>
</dbReference>
<keyword evidence="12" id="KW-0479">Metal-binding</keyword>
<comment type="subcellular location">
    <subcellularLocation>
        <location evidence="4">Cytoplasm</location>
    </subcellularLocation>
</comment>